<evidence type="ECO:0000313" key="1">
    <source>
        <dbReference type="EMBL" id="SFT02818.1"/>
    </source>
</evidence>
<accession>A0A1I6UN45</accession>
<dbReference type="AlphaFoldDB" id="A0A1I6UN45"/>
<evidence type="ECO:0000313" key="2">
    <source>
        <dbReference type="Proteomes" id="UP000198660"/>
    </source>
</evidence>
<proteinExistence type="predicted"/>
<dbReference type="OrthoDB" id="2456308at2"/>
<dbReference type="EMBL" id="FPAA01000018">
    <property type="protein sequence ID" value="SFT02818.1"/>
    <property type="molecule type" value="Genomic_DNA"/>
</dbReference>
<reference evidence="2" key="1">
    <citation type="submission" date="2016-10" db="EMBL/GenBank/DDBJ databases">
        <authorList>
            <person name="Varghese N."/>
            <person name="Submissions S."/>
        </authorList>
    </citation>
    <scope>NUCLEOTIDE SEQUENCE [LARGE SCALE GENOMIC DNA]</scope>
    <source>
        <strain evidence="2">DSM 45789</strain>
    </source>
</reference>
<dbReference type="RefSeq" id="WP_091839670.1">
    <property type="nucleotide sequence ID" value="NZ_FPAA01000018.1"/>
</dbReference>
<organism evidence="1 2">
    <name type="scientific">Marininema halotolerans</name>
    <dbReference type="NCBI Taxonomy" id="1155944"/>
    <lineage>
        <taxon>Bacteria</taxon>
        <taxon>Bacillati</taxon>
        <taxon>Bacillota</taxon>
        <taxon>Bacilli</taxon>
        <taxon>Bacillales</taxon>
        <taxon>Thermoactinomycetaceae</taxon>
        <taxon>Marininema</taxon>
    </lineage>
</organism>
<protein>
    <submittedName>
        <fullName evidence="1">Uncharacterized protein</fullName>
    </submittedName>
</protein>
<gene>
    <name evidence="1" type="ORF">SAMN05444972_11840</name>
</gene>
<dbReference type="Proteomes" id="UP000198660">
    <property type="component" value="Unassembled WGS sequence"/>
</dbReference>
<name>A0A1I6UN45_9BACL</name>
<keyword evidence="2" id="KW-1185">Reference proteome</keyword>
<sequence length="95" mass="11178">MNDEWEEALSKNDHYTFHDFLIFVKIGLDVEFTCRGEQYCACSSGNEEEGRYIFYRFYDDSSVQHFKSVELLGENAVIKGEKPKDMWDEVTIDSM</sequence>